<comment type="caution">
    <text evidence="4">The sequence shown here is derived from an EMBL/GenBank/DDBJ whole genome shotgun (WGS) entry which is preliminary data.</text>
</comment>
<reference evidence="4 5" key="1">
    <citation type="submission" date="2023-08" db="EMBL/GenBank/DDBJ databases">
        <title>Microbacterium psychrotolerans sp. nov., a psychrotolerant bacterium isolated from soil in Heilongjiang Province, China.</title>
        <authorList>
            <person name="An P."/>
            <person name="Zhao D."/>
            <person name="Xiang H."/>
        </authorList>
    </citation>
    <scope>NUCLEOTIDE SEQUENCE [LARGE SCALE GENOMIC DNA]</scope>
    <source>
        <strain evidence="4 5">QXD-8</strain>
    </source>
</reference>
<dbReference type="Gene3D" id="1.25.40.10">
    <property type="entry name" value="Tetratricopeptide repeat domain"/>
    <property type="match status" value="1"/>
</dbReference>
<dbReference type="InterPro" id="IPR041664">
    <property type="entry name" value="AAA_16"/>
</dbReference>
<name>A0ABU0Z066_9MICO</name>
<sequence>MPESTEIARGITAALSGDGSVTLLSGEPGIGKTRLLQHALQLVDSHGWSTMVVAPDIDSALSPLGALIGAATRTSPPLLHREEVAPIMQGVAPKYLLTRVIAEGLELAAAQSGVLVVVDDLQWLDAGSLGSVTALIHDLQGVPVYWILATRSGVYSAAHQRFIAQIGELGTVLDLNPLDDTAAEAIARDTLGAMPGRSVTNAIGRAAGYPLLILEILQGLEEDGLLQSTNGVVDIDDDSLPVRFGTSAGDRLQQVSRDALRIAQVGSLYGRDFPLSGVLDVLGQTATQAAPGVQELLDLGFIVDTGRTLSFRHDSVQTAATESLSPTLRRAMAREVIHRRLRGGEGVATLASTIASVAEAGDAESLELLFLAANQLSRTDMAGAAGLVILGAQLSSGNPVHADRTAALLPLVLASGRVEDAMEISRSLRPLLGPDDRARINLAVSRQLTESDFDGAIRETAAGLAVPGISDEMRVQLLSVRALNFANKADERSVRETLGLAREVADEKRDTLALATLDATESVLTFYQGRFDAAEDLQRKAMERVAQTGTPTGLWLPEGLWMAFMRNTTGRCDEAVVLTDEGLTEARAAKNVIAEAFWMMVRSTALYHLGRLEDARTQAETVLDLGEQLGLGDFMNATAGVVLHRIGLRTGDVDIRQRARPLIEQLANGVGLTRTGRWSLAMEAMERGRPNEAYEYASTAIDTMREAAPSMTTPSDFADDFMLAYLCDVAGDRSSLEVVVEVTRARAELNPGNLFVSAIATAVRGVRDHSSADLLAAAEQVRSGCRPLVAALLFEAAGLFATDRDVGTRALTEAMRIYNACGAPRDVSRVLQRFRAKGINQRLVSAADATGLSHRERQVAEFVGAGFTTQQIANELLVSPHTVVTYIRHIYAKWGVSSRREVADHIRQHQTDIAGSPI</sequence>
<dbReference type="InterPro" id="IPR036388">
    <property type="entry name" value="WH-like_DNA-bd_sf"/>
</dbReference>
<dbReference type="InterPro" id="IPR000792">
    <property type="entry name" value="Tscrpt_reg_LuxR_C"/>
</dbReference>
<accession>A0ABU0Z066</accession>
<dbReference type="SMART" id="SM00421">
    <property type="entry name" value="HTH_LUXR"/>
    <property type="match status" value="1"/>
</dbReference>
<gene>
    <name evidence="4" type="ORF">Q9R08_05425</name>
</gene>
<dbReference type="PROSITE" id="PS50043">
    <property type="entry name" value="HTH_LUXR_2"/>
    <property type="match status" value="1"/>
</dbReference>
<proteinExistence type="predicted"/>
<evidence type="ECO:0000256" key="1">
    <source>
        <dbReference type="ARBA" id="ARBA00022741"/>
    </source>
</evidence>
<evidence type="ECO:0000259" key="3">
    <source>
        <dbReference type="PROSITE" id="PS50043"/>
    </source>
</evidence>
<evidence type="ECO:0000256" key="2">
    <source>
        <dbReference type="ARBA" id="ARBA00022840"/>
    </source>
</evidence>
<dbReference type="PANTHER" id="PTHR16305:SF28">
    <property type="entry name" value="GUANYLATE CYCLASE DOMAIN-CONTAINING PROTEIN"/>
    <property type="match status" value="1"/>
</dbReference>
<dbReference type="InterPro" id="IPR016032">
    <property type="entry name" value="Sig_transdc_resp-reg_C-effctor"/>
</dbReference>
<evidence type="ECO:0000313" key="5">
    <source>
        <dbReference type="Proteomes" id="UP001235133"/>
    </source>
</evidence>
<dbReference type="InterPro" id="IPR027417">
    <property type="entry name" value="P-loop_NTPase"/>
</dbReference>
<keyword evidence="2" id="KW-0067">ATP-binding</keyword>
<dbReference type="SUPFAM" id="SSF48452">
    <property type="entry name" value="TPR-like"/>
    <property type="match status" value="1"/>
</dbReference>
<dbReference type="RefSeq" id="WP_308866852.1">
    <property type="nucleotide sequence ID" value="NZ_JAVFWO010000002.1"/>
</dbReference>
<organism evidence="4 5">
    <name type="scientific">Microbacterium psychrotolerans</name>
    <dbReference type="NCBI Taxonomy" id="3068321"/>
    <lineage>
        <taxon>Bacteria</taxon>
        <taxon>Bacillati</taxon>
        <taxon>Actinomycetota</taxon>
        <taxon>Actinomycetes</taxon>
        <taxon>Micrococcales</taxon>
        <taxon>Microbacteriaceae</taxon>
        <taxon>Microbacterium</taxon>
    </lineage>
</organism>
<evidence type="ECO:0000313" key="4">
    <source>
        <dbReference type="EMBL" id="MDQ7877413.1"/>
    </source>
</evidence>
<dbReference type="Proteomes" id="UP001235133">
    <property type="component" value="Unassembled WGS sequence"/>
</dbReference>
<dbReference type="Gene3D" id="3.40.50.300">
    <property type="entry name" value="P-loop containing nucleotide triphosphate hydrolases"/>
    <property type="match status" value="1"/>
</dbReference>
<dbReference type="CDD" id="cd06170">
    <property type="entry name" value="LuxR_C_like"/>
    <property type="match status" value="1"/>
</dbReference>
<keyword evidence="1" id="KW-0547">Nucleotide-binding</keyword>
<dbReference type="Pfam" id="PF13191">
    <property type="entry name" value="AAA_16"/>
    <property type="match status" value="1"/>
</dbReference>
<protein>
    <submittedName>
        <fullName evidence="4">LuxR C-terminal-related transcriptional regulator</fullName>
    </submittedName>
</protein>
<dbReference type="Gene3D" id="1.10.10.10">
    <property type="entry name" value="Winged helix-like DNA-binding domain superfamily/Winged helix DNA-binding domain"/>
    <property type="match status" value="1"/>
</dbReference>
<dbReference type="PANTHER" id="PTHR16305">
    <property type="entry name" value="TESTICULAR SOLUBLE ADENYLYL CYCLASE"/>
    <property type="match status" value="1"/>
</dbReference>
<dbReference type="PRINTS" id="PR00038">
    <property type="entry name" value="HTHLUXR"/>
</dbReference>
<dbReference type="SUPFAM" id="SSF46894">
    <property type="entry name" value="C-terminal effector domain of the bipartite response regulators"/>
    <property type="match status" value="1"/>
</dbReference>
<dbReference type="PROSITE" id="PS00622">
    <property type="entry name" value="HTH_LUXR_1"/>
    <property type="match status" value="1"/>
</dbReference>
<dbReference type="EMBL" id="JAVFWO010000002">
    <property type="protein sequence ID" value="MDQ7877413.1"/>
    <property type="molecule type" value="Genomic_DNA"/>
</dbReference>
<feature type="domain" description="HTH luxR-type" evidence="3">
    <location>
        <begin position="845"/>
        <end position="910"/>
    </location>
</feature>
<dbReference type="SUPFAM" id="SSF52540">
    <property type="entry name" value="P-loop containing nucleoside triphosphate hydrolases"/>
    <property type="match status" value="1"/>
</dbReference>
<dbReference type="InterPro" id="IPR011990">
    <property type="entry name" value="TPR-like_helical_dom_sf"/>
</dbReference>
<dbReference type="Pfam" id="PF00196">
    <property type="entry name" value="GerE"/>
    <property type="match status" value="1"/>
</dbReference>
<keyword evidence="5" id="KW-1185">Reference proteome</keyword>